<proteinExistence type="predicted"/>
<dbReference type="OrthoDB" id="9983466at2"/>
<organism evidence="2 3">
    <name type="scientific">Devosia insulae DS-56</name>
    <dbReference type="NCBI Taxonomy" id="1116389"/>
    <lineage>
        <taxon>Bacteria</taxon>
        <taxon>Pseudomonadati</taxon>
        <taxon>Pseudomonadota</taxon>
        <taxon>Alphaproteobacteria</taxon>
        <taxon>Hyphomicrobiales</taxon>
        <taxon>Devosiaceae</taxon>
        <taxon>Devosia</taxon>
    </lineage>
</organism>
<keyword evidence="1" id="KW-0812">Transmembrane</keyword>
<keyword evidence="1" id="KW-1133">Transmembrane helix</keyword>
<comment type="caution">
    <text evidence="2">The sequence shown here is derived from an EMBL/GenBank/DDBJ whole genome shotgun (WGS) entry which is preliminary data.</text>
</comment>
<feature type="transmembrane region" description="Helical" evidence="1">
    <location>
        <begin position="88"/>
        <end position="109"/>
    </location>
</feature>
<feature type="transmembrane region" description="Helical" evidence="1">
    <location>
        <begin position="43"/>
        <end position="67"/>
    </location>
</feature>
<evidence type="ECO:0000313" key="3">
    <source>
        <dbReference type="Proteomes" id="UP000095463"/>
    </source>
</evidence>
<dbReference type="EMBL" id="LAJE02000344">
    <property type="protein sequence ID" value="OEO28939.1"/>
    <property type="molecule type" value="Genomic_DNA"/>
</dbReference>
<protein>
    <recommendedName>
        <fullName evidence="4">PH domain-containing protein</fullName>
    </recommendedName>
</protein>
<reference evidence="2 3" key="1">
    <citation type="journal article" date="2015" name="Genome Announc.">
        <title>Genome Assemblies of Three Soil-Associated Devosia species: D. insulae, D. limi, and D. soli.</title>
        <authorList>
            <person name="Hassan Y.I."/>
            <person name="Lepp D."/>
            <person name="Zhou T."/>
        </authorList>
    </citation>
    <scope>NUCLEOTIDE SEQUENCE [LARGE SCALE GENOMIC DNA]</scope>
    <source>
        <strain evidence="2 3">DS-56</strain>
    </source>
</reference>
<evidence type="ECO:0000313" key="2">
    <source>
        <dbReference type="EMBL" id="OEO28939.1"/>
    </source>
</evidence>
<gene>
    <name evidence="2" type="ORF">VW23_027795</name>
</gene>
<dbReference type="RefSeq" id="WP_069911772.1">
    <property type="nucleotide sequence ID" value="NZ_LAJE02000344.1"/>
</dbReference>
<sequence length="235" mass="25975">MTGEQTRIYLYDVVVLSSSNSGSPVGLVMQSYRRTFGANRFAAAAYFVLGIALAVSIFVPGVTDYVAHANFVGRLRMFNAWEAEHRLLVAYGVAGVGALSAVLSLRVLIDNTMVVVDGEGIEVRHQYWRDRALWRDFEAVTTTRFLGVKDTKILFRPGHDARGRKLTRKVRLPNRALGVDSKAVLLEVLHLTTAKAAPAPTEGMRLPRGPLLPRTQQAAVNSARWAMTRRARVLT</sequence>
<name>A0A1E5XK20_9HYPH</name>
<keyword evidence="3" id="KW-1185">Reference proteome</keyword>
<accession>A0A1E5XK20</accession>
<dbReference type="Proteomes" id="UP000095463">
    <property type="component" value="Unassembled WGS sequence"/>
</dbReference>
<evidence type="ECO:0008006" key="4">
    <source>
        <dbReference type="Google" id="ProtNLM"/>
    </source>
</evidence>
<evidence type="ECO:0000256" key="1">
    <source>
        <dbReference type="SAM" id="Phobius"/>
    </source>
</evidence>
<keyword evidence="1" id="KW-0472">Membrane</keyword>
<dbReference type="AlphaFoldDB" id="A0A1E5XK20"/>